<dbReference type="EMBL" id="KK198760">
    <property type="protein sequence ID" value="KCW60238.1"/>
    <property type="molecule type" value="Genomic_DNA"/>
</dbReference>
<feature type="domain" description="Disease resistance N-terminal" evidence="7">
    <location>
        <begin position="25"/>
        <end position="105"/>
    </location>
</feature>
<dbReference type="AlphaFoldDB" id="A0A059B277"/>
<evidence type="ECO:0000259" key="6">
    <source>
        <dbReference type="Pfam" id="PF00931"/>
    </source>
</evidence>
<dbReference type="Gene3D" id="1.10.8.430">
    <property type="entry name" value="Helical domain of apoptotic protease-activating factors"/>
    <property type="match status" value="1"/>
</dbReference>
<dbReference type="Pfam" id="PF00931">
    <property type="entry name" value="NB-ARC"/>
    <property type="match status" value="1"/>
</dbReference>
<dbReference type="GO" id="GO:0051707">
    <property type="term" value="P:response to other organism"/>
    <property type="evidence" value="ECO:0007669"/>
    <property type="project" value="UniProtKB-ARBA"/>
</dbReference>
<feature type="domain" description="NB-ARC" evidence="6">
    <location>
        <begin position="119"/>
        <end position="215"/>
    </location>
</feature>
<dbReference type="Pfam" id="PF18052">
    <property type="entry name" value="Rx_N"/>
    <property type="match status" value="1"/>
</dbReference>
<dbReference type="PANTHER" id="PTHR36766:SF35">
    <property type="entry name" value="DISEASE RESISTANCE PROTEIN RGA3"/>
    <property type="match status" value="1"/>
</dbReference>
<keyword evidence="5" id="KW-0067">ATP-binding</keyword>
<dbReference type="Gene3D" id="3.80.10.10">
    <property type="entry name" value="Ribonuclease Inhibitor"/>
    <property type="match status" value="3"/>
</dbReference>
<dbReference type="SUPFAM" id="SSF52058">
    <property type="entry name" value="L domain-like"/>
    <property type="match status" value="1"/>
</dbReference>
<dbReference type="Gramene" id="KCW60238">
    <property type="protein sequence ID" value="KCW60238"/>
    <property type="gene ID" value="EUGRSUZ_H02952"/>
</dbReference>
<dbReference type="GO" id="GO:0006952">
    <property type="term" value="P:defense response"/>
    <property type="evidence" value="ECO:0007669"/>
    <property type="project" value="UniProtKB-KW"/>
</dbReference>
<evidence type="ECO:0000259" key="9">
    <source>
        <dbReference type="Pfam" id="PF25019"/>
    </source>
</evidence>
<evidence type="ECO:0000256" key="3">
    <source>
        <dbReference type="ARBA" id="ARBA00022741"/>
    </source>
</evidence>
<dbReference type="InterPro" id="IPR041118">
    <property type="entry name" value="Rx_N"/>
</dbReference>
<evidence type="ECO:0000256" key="2">
    <source>
        <dbReference type="ARBA" id="ARBA00022737"/>
    </source>
</evidence>
<gene>
    <name evidence="10" type="ORF">EUGRSUZ_H02952</name>
</gene>
<feature type="domain" description="R13L1/DRL21-like LRR repeat region" evidence="9">
    <location>
        <begin position="357"/>
        <end position="479"/>
    </location>
</feature>
<dbReference type="PANTHER" id="PTHR36766">
    <property type="entry name" value="PLANT BROAD-SPECTRUM MILDEW RESISTANCE PROTEIN RPW8"/>
    <property type="match status" value="1"/>
</dbReference>
<dbReference type="Pfam" id="PF25019">
    <property type="entry name" value="LRR_R13L1-DRL21"/>
    <property type="match status" value="1"/>
</dbReference>
<evidence type="ECO:0000259" key="7">
    <source>
        <dbReference type="Pfam" id="PF18052"/>
    </source>
</evidence>
<dbReference type="OMA" id="ILTHMEN"/>
<name>A0A059B277_EUCGR</name>
<dbReference type="Gene3D" id="3.40.50.300">
    <property type="entry name" value="P-loop containing nucleotide triphosphate hydrolases"/>
    <property type="match status" value="1"/>
</dbReference>
<feature type="domain" description="Disease resistance protein At4g27190-like leucine-rich repeats" evidence="8">
    <location>
        <begin position="623"/>
        <end position="719"/>
    </location>
</feature>
<evidence type="ECO:0000256" key="5">
    <source>
        <dbReference type="ARBA" id="ARBA00022840"/>
    </source>
</evidence>
<keyword evidence="1" id="KW-0433">Leucine-rich repeat</keyword>
<dbReference type="SUPFAM" id="SSF52540">
    <property type="entry name" value="P-loop containing nucleoside triphosphate hydrolases"/>
    <property type="match status" value="1"/>
</dbReference>
<evidence type="ECO:0000259" key="8">
    <source>
        <dbReference type="Pfam" id="PF23247"/>
    </source>
</evidence>
<sequence>MAEGVLFSLATDILKSLTIEILKSGGSLAFQNIQLLCCAEGDLQSLEGTIQTIKVVLLDAEKQQWHNNELKLRLKRLKDVMYELHDLLDDVATEDLRRKVTSGNKMLKAMSVKGTPDMRRNMKDIENKNEQQLRWILGMVLGRKKYLLVLDDLWNDDRQRWLELQPLLMGGTRGSKILITTRNQSVVQATYANSVIHDLLGLSEDKSWELFKKIALGDGEESLDSRLEEIGRDIVKKCVGVPLAIKTIDFCIPPSLGSRSKHLRFLDFTGNQSIESLPDSITDLVNLQTLKLSNCVKLATLPRDLKKLVNFRHLLIDGCASLRHMPCGLNHLSSLRTLSQFIIQKMDHKVLAGVGGLDELCGLNRLAGSITLGNLEFLQPVPNKAYLREKQHLCCLVLKWSKNQQDSKSESDELILWENLRLDPILTNLTIDSCMSRSMPSWLSSIKNLVELTLNECREWKYLLPLGELSSLKKLFLKNLDALEFVQEIICPEQSNFVRPFFPSLEKLELFNCENLKGWWGRTQLLGAYQDHQGYKIHSLFPQLLYVEISYCPQLNSMPHFPRIETLVLIGCSIKWWEQEMAVLNYLSEAVVSTFIPLSKLESLYFYYGMDLEHSMLETLFPFLKNLKSMTLYSCSKLRSLSCGMQYLSSLLDLVIHYCEELDLSSHDDEQGTQWRSLVNLRDLIISQLPKLVASPEGIQHVTSLESLEIKECQNLISLPEWIGNFSSLRKLEIISCPSLTCLPNGMRRLTSLKKLSIAECPILEERCRRESGADWEKIAHLPCSLEVRIGY</sequence>
<dbReference type="InterPro" id="IPR027417">
    <property type="entry name" value="P-loop_NTPase"/>
</dbReference>
<dbReference type="InterPro" id="IPR002182">
    <property type="entry name" value="NB-ARC"/>
</dbReference>
<evidence type="ECO:0000256" key="1">
    <source>
        <dbReference type="ARBA" id="ARBA00022614"/>
    </source>
</evidence>
<accession>A0A059B277</accession>
<keyword evidence="3" id="KW-0547">Nucleotide-binding</keyword>
<keyword evidence="4" id="KW-0611">Plant defense</keyword>
<organism evidence="10">
    <name type="scientific">Eucalyptus grandis</name>
    <name type="common">Flooded gum</name>
    <dbReference type="NCBI Taxonomy" id="71139"/>
    <lineage>
        <taxon>Eukaryota</taxon>
        <taxon>Viridiplantae</taxon>
        <taxon>Streptophyta</taxon>
        <taxon>Embryophyta</taxon>
        <taxon>Tracheophyta</taxon>
        <taxon>Spermatophyta</taxon>
        <taxon>Magnoliopsida</taxon>
        <taxon>eudicotyledons</taxon>
        <taxon>Gunneridae</taxon>
        <taxon>Pentapetalae</taxon>
        <taxon>rosids</taxon>
        <taxon>malvids</taxon>
        <taxon>Myrtales</taxon>
        <taxon>Myrtaceae</taxon>
        <taxon>Myrtoideae</taxon>
        <taxon>Eucalypteae</taxon>
        <taxon>Eucalyptus</taxon>
    </lineage>
</organism>
<dbReference type="InterPro" id="IPR057135">
    <property type="entry name" value="At4g27190-like_LRR"/>
</dbReference>
<evidence type="ECO:0000256" key="4">
    <source>
        <dbReference type="ARBA" id="ARBA00022821"/>
    </source>
</evidence>
<dbReference type="InParanoid" id="A0A059B277"/>
<evidence type="ECO:0008006" key="11">
    <source>
        <dbReference type="Google" id="ProtNLM"/>
    </source>
</evidence>
<keyword evidence="2" id="KW-0677">Repeat</keyword>
<protein>
    <recommendedName>
        <fullName evidence="11">NB-ARC domain-containing protein</fullName>
    </recommendedName>
</protein>
<dbReference type="Pfam" id="PF23247">
    <property type="entry name" value="LRR_RPS2"/>
    <property type="match status" value="1"/>
</dbReference>
<dbReference type="InterPro" id="IPR032675">
    <property type="entry name" value="LRR_dom_sf"/>
</dbReference>
<dbReference type="InterPro" id="IPR056789">
    <property type="entry name" value="LRR_R13L1-DRL21"/>
</dbReference>
<dbReference type="GO" id="GO:0005524">
    <property type="term" value="F:ATP binding"/>
    <property type="evidence" value="ECO:0007669"/>
    <property type="project" value="UniProtKB-KW"/>
</dbReference>
<reference evidence="10" key="1">
    <citation type="submission" date="2013-07" db="EMBL/GenBank/DDBJ databases">
        <title>The genome of Eucalyptus grandis.</title>
        <authorList>
            <person name="Schmutz J."/>
            <person name="Hayes R."/>
            <person name="Myburg A."/>
            <person name="Tuskan G."/>
            <person name="Grattapaglia D."/>
            <person name="Rokhsar D.S."/>
        </authorList>
    </citation>
    <scope>NUCLEOTIDE SEQUENCE</scope>
    <source>
        <tissue evidence="10">Leaf extractions</tissue>
    </source>
</reference>
<dbReference type="PRINTS" id="PR00364">
    <property type="entry name" value="DISEASERSIST"/>
</dbReference>
<proteinExistence type="predicted"/>
<dbReference type="SUPFAM" id="SSF52047">
    <property type="entry name" value="RNI-like"/>
    <property type="match status" value="1"/>
</dbReference>
<evidence type="ECO:0000313" key="10">
    <source>
        <dbReference type="EMBL" id="KCW60238.1"/>
    </source>
</evidence>
<dbReference type="InterPro" id="IPR042197">
    <property type="entry name" value="Apaf_helical"/>
</dbReference>
<dbReference type="GO" id="GO:0043531">
    <property type="term" value="F:ADP binding"/>
    <property type="evidence" value="ECO:0007669"/>
    <property type="project" value="InterPro"/>
</dbReference>